<dbReference type="EMBL" id="GECZ01016365">
    <property type="protein sequence ID" value="JAS53404.1"/>
    <property type="molecule type" value="Transcribed_RNA"/>
</dbReference>
<protein>
    <submittedName>
        <fullName evidence="3">Uncharacterized protein</fullName>
    </submittedName>
</protein>
<proteinExistence type="predicted"/>
<feature type="region of interest" description="Disordered" evidence="1">
    <location>
        <begin position="75"/>
        <end position="164"/>
    </location>
</feature>
<feature type="compositionally biased region" description="Polar residues" evidence="1">
    <location>
        <begin position="102"/>
        <end position="116"/>
    </location>
</feature>
<sequence length="177" mass="19527">PELVCTLLHLLACKMAVFLAVLSVMLATVTAIIDPYHDVQPWNIFFESLAVDVPIDWSNENNEVTNLHPSIKPCKSTPTILRSDELSSEQNNSQSSEDQYSLSELSEENYNLTSVQPPEKPRPGIVGGIDLSTTTEQNYPQSSEDQDSLSETNDYLTTTPLPSVGGTCSLKVHNKIF</sequence>
<organism evidence="3">
    <name type="scientific">Cuerna arida</name>
    <dbReference type="NCBI Taxonomy" id="1464854"/>
    <lineage>
        <taxon>Eukaryota</taxon>
        <taxon>Metazoa</taxon>
        <taxon>Ecdysozoa</taxon>
        <taxon>Arthropoda</taxon>
        <taxon>Hexapoda</taxon>
        <taxon>Insecta</taxon>
        <taxon>Pterygota</taxon>
        <taxon>Neoptera</taxon>
        <taxon>Paraneoptera</taxon>
        <taxon>Hemiptera</taxon>
        <taxon>Auchenorrhyncha</taxon>
        <taxon>Membracoidea</taxon>
        <taxon>Cicadellidae</taxon>
        <taxon>Cicadellinae</taxon>
        <taxon>Proconiini</taxon>
        <taxon>Cuerna</taxon>
    </lineage>
</organism>
<feature type="signal peptide" evidence="2">
    <location>
        <begin position="1"/>
        <end position="31"/>
    </location>
</feature>
<feature type="non-terminal residue" evidence="3">
    <location>
        <position position="1"/>
    </location>
</feature>
<reference evidence="3" key="1">
    <citation type="submission" date="2015-11" db="EMBL/GenBank/DDBJ databases">
        <title>De novo transcriptome assembly of four potential Pierce s Disease insect vectors from Arizona vineyards.</title>
        <authorList>
            <person name="Tassone E.E."/>
        </authorList>
    </citation>
    <scope>NUCLEOTIDE SEQUENCE</scope>
</reference>
<gene>
    <name evidence="3" type="ORF">g.12066</name>
</gene>
<feature type="chain" id="PRO_5008583059" evidence="2">
    <location>
        <begin position="32"/>
        <end position="177"/>
    </location>
</feature>
<evidence type="ECO:0000256" key="2">
    <source>
        <dbReference type="SAM" id="SignalP"/>
    </source>
</evidence>
<evidence type="ECO:0000256" key="1">
    <source>
        <dbReference type="SAM" id="MobiDB-lite"/>
    </source>
</evidence>
<evidence type="ECO:0000313" key="3">
    <source>
        <dbReference type="EMBL" id="JAS53404.1"/>
    </source>
</evidence>
<accession>A0A1B6FTA8</accession>
<feature type="compositionally biased region" description="Low complexity" evidence="1">
    <location>
        <begin position="88"/>
        <end position="101"/>
    </location>
</feature>
<feature type="compositionally biased region" description="Polar residues" evidence="1">
    <location>
        <begin position="131"/>
        <end position="161"/>
    </location>
</feature>
<name>A0A1B6FTA8_9HEMI</name>
<dbReference type="AlphaFoldDB" id="A0A1B6FTA8"/>
<feature type="non-terminal residue" evidence="3">
    <location>
        <position position="177"/>
    </location>
</feature>
<keyword evidence="2" id="KW-0732">Signal</keyword>